<keyword evidence="4" id="KW-1185">Reference proteome</keyword>
<evidence type="ECO:0000313" key="3">
    <source>
        <dbReference type="EMBL" id="KAJ4473117.1"/>
    </source>
</evidence>
<dbReference type="InterPro" id="IPR045194">
    <property type="entry name" value="MGRN1/RNF157-like"/>
</dbReference>
<feature type="compositionally biased region" description="Polar residues" evidence="1">
    <location>
        <begin position="605"/>
        <end position="617"/>
    </location>
</feature>
<feature type="region of interest" description="Disordered" evidence="1">
    <location>
        <begin position="555"/>
        <end position="643"/>
    </location>
</feature>
<dbReference type="AlphaFoldDB" id="A0A9W9A591"/>
<dbReference type="Gene3D" id="3.30.40.10">
    <property type="entry name" value="Zinc/RING finger domain, C3HC4 (zinc finger)"/>
    <property type="match status" value="1"/>
</dbReference>
<evidence type="ECO:0000256" key="1">
    <source>
        <dbReference type="SAM" id="MobiDB-lite"/>
    </source>
</evidence>
<feature type="compositionally biased region" description="Low complexity" evidence="1">
    <location>
        <begin position="521"/>
        <end position="532"/>
    </location>
</feature>
<dbReference type="InterPro" id="IPR013083">
    <property type="entry name" value="Znf_RING/FYVE/PHD"/>
</dbReference>
<feature type="region of interest" description="Disordered" evidence="1">
    <location>
        <begin position="419"/>
        <end position="452"/>
    </location>
</feature>
<evidence type="ECO:0000259" key="2">
    <source>
        <dbReference type="SMART" id="SM00184"/>
    </source>
</evidence>
<name>A0A9W9A591_9AGAR</name>
<dbReference type="PANTHER" id="PTHR22996:SF0">
    <property type="entry name" value="RE60872P-RELATED"/>
    <property type="match status" value="1"/>
</dbReference>
<proteinExistence type="predicted"/>
<feature type="compositionally biased region" description="Polar residues" evidence="1">
    <location>
        <begin position="249"/>
        <end position="270"/>
    </location>
</feature>
<dbReference type="GO" id="GO:0016567">
    <property type="term" value="P:protein ubiquitination"/>
    <property type="evidence" value="ECO:0007669"/>
    <property type="project" value="TreeGrafter"/>
</dbReference>
<dbReference type="Proteomes" id="UP001150266">
    <property type="component" value="Unassembled WGS sequence"/>
</dbReference>
<dbReference type="InterPro" id="IPR001841">
    <property type="entry name" value="Znf_RING"/>
</dbReference>
<feature type="region of interest" description="Disordered" evidence="1">
    <location>
        <begin position="361"/>
        <end position="389"/>
    </location>
</feature>
<organism evidence="3 4">
    <name type="scientific">Lentinula aciculospora</name>
    <dbReference type="NCBI Taxonomy" id="153920"/>
    <lineage>
        <taxon>Eukaryota</taxon>
        <taxon>Fungi</taxon>
        <taxon>Dikarya</taxon>
        <taxon>Basidiomycota</taxon>
        <taxon>Agaricomycotina</taxon>
        <taxon>Agaricomycetes</taxon>
        <taxon>Agaricomycetidae</taxon>
        <taxon>Agaricales</taxon>
        <taxon>Marasmiineae</taxon>
        <taxon>Omphalotaceae</taxon>
        <taxon>Lentinula</taxon>
    </lineage>
</organism>
<feature type="compositionally biased region" description="Polar residues" evidence="1">
    <location>
        <begin position="419"/>
        <end position="438"/>
    </location>
</feature>
<feature type="region of interest" description="Disordered" evidence="1">
    <location>
        <begin position="499"/>
        <end position="536"/>
    </location>
</feature>
<dbReference type="PANTHER" id="PTHR22996">
    <property type="entry name" value="MAHOGUNIN"/>
    <property type="match status" value="1"/>
</dbReference>
<feature type="compositionally biased region" description="Gly residues" evidence="1">
    <location>
        <begin position="506"/>
        <end position="520"/>
    </location>
</feature>
<dbReference type="OrthoDB" id="1711136at2759"/>
<accession>A0A9W9A591</accession>
<dbReference type="GO" id="GO:0061630">
    <property type="term" value="F:ubiquitin protein ligase activity"/>
    <property type="evidence" value="ECO:0007669"/>
    <property type="project" value="UniProtKB-EC"/>
</dbReference>
<protein>
    <recommendedName>
        <fullName evidence="2">RING-type domain-containing protein</fullName>
    </recommendedName>
</protein>
<dbReference type="GO" id="GO:0005737">
    <property type="term" value="C:cytoplasm"/>
    <property type="evidence" value="ECO:0007669"/>
    <property type="project" value="TreeGrafter"/>
</dbReference>
<reference evidence="3" key="1">
    <citation type="submission" date="2022-08" db="EMBL/GenBank/DDBJ databases">
        <title>A Global Phylogenomic Analysis of the Shiitake Genus Lentinula.</title>
        <authorList>
            <consortium name="DOE Joint Genome Institute"/>
            <person name="Sierra-Patev S."/>
            <person name="Min B."/>
            <person name="Naranjo-Ortiz M."/>
            <person name="Looney B."/>
            <person name="Konkel Z."/>
            <person name="Slot J.C."/>
            <person name="Sakamoto Y."/>
            <person name="Steenwyk J.L."/>
            <person name="Rokas A."/>
            <person name="Carro J."/>
            <person name="Camarero S."/>
            <person name="Ferreira P."/>
            <person name="Molpeceres G."/>
            <person name="Ruiz-Duenas F.J."/>
            <person name="Serrano A."/>
            <person name="Henrissat B."/>
            <person name="Drula E."/>
            <person name="Hughes K.W."/>
            <person name="Mata J.L."/>
            <person name="Ishikawa N.K."/>
            <person name="Vargas-Isla R."/>
            <person name="Ushijima S."/>
            <person name="Smith C.A."/>
            <person name="Ahrendt S."/>
            <person name="Andreopoulos W."/>
            <person name="He G."/>
            <person name="Labutti K."/>
            <person name="Lipzen A."/>
            <person name="Ng V."/>
            <person name="Riley R."/>
            <person name="Sandor L."/>
            <person name="Barry K."/>
            <person name="Martinez A.T."/>
            <person name="Xiao Y."/>
            <person name="Gibbons J.G."/>
            <person name="Terashima K."/>
            <person name="Grigoriev I.V."/>
            <person name="Hibbett D.S."/>
        </authorList>
    </citation>
    <scope>NUCLEOTIDE SEQUENCE</scope>
    <source>
        <strain evidence="3">JLM2183</strain>
    </source>
</reference>
<gene>
    <name evidence="3" type="ORF">J3R30DRAFT_765339</name>
</gene>
<sequence>MASLSSWYTSQYANWNRTRRLQQSPYLARTDTNTSRQARTMAQATNDDGLGNINGLGSIGPPAKDTSKERKGPDTLFGPNIGVISGGPAWTNATEKKVLKDELTVDVVKSWVEKSKEPSQPTTTLQALINLKRPTIRLSPLTVTEGEETHGQQHALEFEYDCDAPKCGIYVHVLLPPGHPDAPPSAPTPLAGDSMPVKLSKLLVFESVVDGGFGKILKMEEGAVLELGRFDMSRQEKEKSMDANAGPSHLSSDASVPTTGAQAPTSSVIGPNSRRKRLTHIFAKRHNNRNLSVSGPALAILDASSPAHAHTSENEKSKKVEAEEGIKVVIRLTALDEQGTELASPNEQTTYLSVERFGAKAHPVNTESPGEESKTEGSAVEAKSEDEEDMRPWVVKVVKREATIGPHTFHLHEIYGLTSSSSSNHTHAPTAPLPSSHTYPPAGAPVAEANDTNDDSPSECLLCLSSPREVVLLPCRHLVACKDCALNMVEFGAGGNITQPAEESGAGDGGADGGEGGAAGTGAAAPTTTLPATRRKRKAKGWFCPVCRQPYTSLLRITTNPPPEPGHKPETAASAGQDESDDEHDEATEHDIADVGLPLPVTAEPPSQTSEPNSGSLFTRPGFLRGITGRGNATPRGDLESQS</sequence>
<evidence type="ECO:0000313" key="4">
    <source>
        <dbReference type="Proteomes" id="UP001150266"/>
    </source>
</evidence>
<dbReference type="GO" id="GO:0008270">
    <property type="term" value="F:zinc ion binding"/>
    <property type="evidence" value="ECO:0007669"/>
    <property type="project" value="UniProtKB-KW"/>
</dbReference>
<dbReference type="SMART" id="SM00184">
    <property type="entry name" value="RING"/>
    <property type="match status" value="1"/>
</dbReference>
<comment type="caution">
    <text evidence="3">The sequence shown here is derived from an EMBL/GenBank/DDBJ whole genome shotgun (WGS) entry which is preliminary data.</text>
</comment>
<dbReference type="Pfam" id="PF13920">
    <property type="entry name" value="zf-C3HC4_3"/>
    <property type="match status" value="1"/>
</dbReference>
<feature type="region of interest" description="Disordered" evidence="1">
    <location>
        <begin position="45"/>
        <end position="79"/>
    </location>
</feature>
<feature type="domain" description="RING-type" evidence="2">
    <location>
        <begin position="460"/>
        <end position="547"/>
    </location>
</feature>
<feature type="region of interest" description="Disordered" evidence="1">
    <location>
        <begin position="235"/>
        <end position="275"/>
    </location>
</feature>
<dbReference type="EMBL" id="JAOTPV010000018">
    <property type="protein sequence ID" value="KAJ4473117.1"/>
    <property type="molecule type" value="Genomic_DNA"/>
</dbReference>